<proteinExistence type="predicted"/>
<name>A0A6H1ZF61_9ZZZZ</name>
<evidence type="ECO:0000313" key="1">
    <source>
        <dbReference type="EMBL" id="QJA46099.1"/>
    </source>
</evidence>
<reference evidence="1" key="1">
    <citation type="submission" date="2020-03" db="EMBL/GenBank/DDBJ databases">
        <title>The deep terrestrial virosphere.</title>
        <authorList>
            <person name="Holmfeldt K."/>
            <person name="Nilsson E."/>
            <person name="Simone D."/>
            <person name="Lopez-Fernandez M."/>
            <person name="Wu X."/>
            <person name="de Brujin I."/>
            <person name="Lundin D."/>
            <person name="Andersson A."/>
            <person name="Bertilsson S."/>
            <person name="Dopson M."/>
        </authorList>
    </citation>
    <scope>NUCLEOTIDE SEQUENCE</scope>
    <source>
        <strain evidence="1">TM448A00317</strain>
        <strain evidence="2">TM448B00343</strain>
    </source>
</reference>
<accession>A0A6H1ZF61</accession>
<dbReference type="AlphaFoldDB" id="A0A6H1ZF61"/>
<dbReference type="EMBL" id="MT144003">
    <property type="protein sequence ID" value="QJA46099.1"/>
    <property type="molecule type" value="Genomic_DNA"/>
</dbReference>
<sequence length="64" mass="7619">MKRGMNYQITYYDNKKKIGTVKVYSMEDVQFAFEEWAICETRVDKISFEVKTERKQNEKANASV</sequence>
<gene>
    <name evidence="1" type="ORF">TM448A00317_0001</name>
    <name evidence="2" type="ORF">TM448B00343_0006</name>
</gene>
<protein>
    <submittedName>
        <fullName evidence="1">Uncharacterized protein</fullName>
    </submittedName>
</protein>
<dbReference type="EMBL" id="MT144611">
    <property type="protein sequence ID" value="QJH95000.1"/>
    <property type="molecule type" value="Genomic_DNA"/>
</dbReference>
<organism evidence="1">
    <name type="scientific">viral metagenome</name>
    <dbReference type="NCBI Taxonomy" id="1070528"/>
    <lineage>
        <taxon>unclassified sequences</taxon>
        <taxon>metagenomes</taxon>
        <taxon>organismal metagenomes</taxon>
    </lineage>
</organism>
<evidence type="ECO:0000313" key="2">
    <source>
        <dbReference type="EMBL" id="QJH95000.1"/>
    </source>
</evidence>